<accession>A0A480AUA6</accession>
<dbReference type="AlphaFoldDB" id="A0A480AUA6"/>
<dbReference type="InterPro" id="IPR012910">
    <property type="entry name" value="Plug_dom"/>
</dbReference>
<feature type="signal peptide" evidence="6">
    <location>
        <begin position="1"/>
        <end position="22"/>
    </location>
</feature>
<dbReference type="GO" id="GO:0009279">
    <property type="term" value="C:cell outer membrane"/>
    <property type="evidence" value="ECO:0007669"/>
    <property type="project" value="UniProtKB-SubCell"/>
</dbReference>
<evidence type="ECO:0000256" key="4">
    <source>
        <dbReference type="ARBA" id="ARBA00023237"/>
    </source>
</evidence>
<dbReference type="InterPro" id="IPR036942">
    <property type="entry name" value="Beta-barrel_TonB_sf"/>
</dbReference>
<dbReference type="SUPFAM" id="SSF56935">
    <property type="entry name" value="Porins"/>
    <property type="match status" value="1"/>
</dbReference>
<dbReference type="RefSeq" id="WP_137734841.1">
    <property type="nucleotide sequence ID" value="NZ_BJCL01000013.1"/>
</dbReference>
<evidence type="ECO:0000256" key="1">
    <source>
        <dbReference type="ARBA" id="ARBA00004442"/>
    </source>
</evidence>
<keyword evidence="4" id="KW-0998">Cell outer membrane</keyword>
<name>A0A480AUA6_9BURK</name>
<comment type="subcellular location">
    <subcellularLocation>
        <location evidence="1 5">Cell outer membrane</location>
    </subcellularLocation>
</comment>
<proteinExistence type="inferred from homology"/>
<evidence type="ECO:0000256" key="2">
    <source>
        <dbReference type="ARBA" id="ARBA00009810"/>
    </source>
</evidence>
<feature type="domain" description="TonB-dependent receptor-like beta-barrel" evidence="7">
    <location>
        <begin position="314"/>
        <end position="761"/>
    </location>
</feature>
<protein>
    <submittedName>
        <fullName evidence="9">TonB-dependent receptor</fullName>
    </submittedName>
</protein>
<dbReference type="Gene3D" id="2.40.170.20">
    <property type="entry name" value="TonB-dependent receptor, beta-barrel domain"/>
    <property type="match status" value="1"/>
</dbReference>
<dbReference type="Pfam" id="PF07715">
    <property type="entry name" value="Plug"/>
    <property type="match status" value="1"/>
</dbReference>
<dbReference type="InterPro" id="IPR000531">
    <property type="entry name" value="Beta-barrel_TonB"/>
</dbReference>
<evidence type="ECO:0000256" key="5">
    <source>
        <dbReference type="RuleBase" id="RU003357"/>
    </source>
</evidence>
<reference evidence="10" key="1">
    <citation type="submission" date="2019-03" db="EMBL/GenBank/DDBJ databases">
        <title>Aquabacterium pictum sp.nov., the first bacteriochlorophyll a-containing freshwater bacterium in the genus Aquabacterium of the class Betaproteobacteria.</title>
        <authorList>
            <person name="Hirose S."/>
            <person name="Tank M."/>
            <person name="Hara E."/>
            <person name="Tamaki H."/>
            <person name="Takaichi S."/>
            <person name="Haruta S."/>
            <person name="Hanada S."/>
        </authorList>
    </citation>
    <scope>NUCLEOTIDE SEQUENCE [LARGE SCALE GENOMIC DNA]</scope>
    <source>
        <strain evidence="10">W35</strain>
    </source>
</reference>
<feature type="chain" id="PRO_5019764376" evidence="6">
    <location>
        <begin position="23"/>
        <end position="800"/>
    </location>
</feature>
<keyword evidence="6" id="KW-0732">Signal</keyword>
<sequence>MPIAHRPSAQALQLTALASALAASLAALPSATRAQPTAESAERITIVGSRRAQPATSAIDTTVPVDVYSLGKAAESGGQFDLAQTLQYLSPSFNSTRQTGADGADLIDSAALRGLGSDQTLVLVNGKRRHTVALVNLFGARNRGSTGTDMNAIPLLAIDNVQVLRDGAAAQYGSDAIAGVINIQLKKRAGCEAVAGVGQYSAGDGKNGLLSAYCGLKLGGGVLGITGEWQDRGRSNRAEAGNPRIIGDTQVRNETLYLNGELPLAAGTVLYGTAGLQNRRASSAAFARGGVGSGDIPSRNSAAMYPDGFVPFINGDIEDRTLIAGVRTTLGGWAFDLSHTHGSNAMQYDISRTLNASIANLDLINGGAGISPSSFDAGGFRFRQATTNLDASRYFEGWFGGSNLAFGAELRREHYSIRAGEPGSYVDADGVGFGGNAGSQGFPGFQPADVTSKSRRSHALYAELESTPTAALTTQVALRHERYSDFGSTTNGKLAGSLKLSPAVLLRGAASTGFRAPSLQQVFFSSTFTDFISGVPLDVVLAPNGGAIANAAGIPKLKQEKSKNFTLGATFKPDSAWAVTADVYRIAIDDRIVLSGRFDEGNYPALGATLQALGVGQAQFFVNSVDTTTTGLDLTVSHKGKLAGGQLNSYLAFNHSKTRVGAVHAPVALAGFEDVLLSERERLFIEQGAPSRKATLGFEYATGAWTTDLKIVHFGPQTLGTFSGTAAGVPNARYKAKTSADLSVSVALAKNIRLTVGGNNIFNVKPTKQDPNETDNGFIYDSVQFGLNGASYFGRLHVTF</sequence>
<gene>
    <name evidence="9" type="ORF">AQPW35_42050</name>
</gene>
<comment type="caution">
    <text evidence="9">The sequence shown here is derived from an EMBL/GenBank/DDBJ whole genome shotgun (WGS) entry which is preliminary data.</text>
</comment>
<comment type="similarity">
    <text evidence="2 5">Belongs to the TonB-dependent receptor family.</text>
</comment>
<dbReference type="Gene3D" id="2.170.130.10">
    <property type="entry name" value="TonB-dependent receptor, plug domain"/>
    <property type="match status" value="1"/>
</dbReference>
<dbReference type="EMBL" id="BJCL01000013">
    <property type="protein sequence ID" value="GCL65124.1"/>
    <property type="molecule type" value="Genomic_DNA"/>
</dbReference>
<dbReference type="Proteomes" id="UP000301751">
    <property type="component" value="Unassembled WGS sequence"/>
</dbReference>
<dbReference type="PANTHER" id="PTHR47234">
    <property type="match status" value="1"/>
</dbReference>
<keyword evidence="3 5" id="KW-0472">Membrane</keyword>
<dbReference type="InterPro" id="IPR037066">
    <property type="entry name" value="Plug_dom_sf"/>
</dbReference>
<keyword evidence="10" id="KW-1185">Reference proteome</keyword>
<dbReference type="OrthoDB" id="9764669at2"/>
<evidence type="ECO:0000313" key="10">
    <source>
        <dbReference type="Proteomes" id="UP000301751"/>
    </source>
</evidence>
<evidence type="ECO:0000259" key="7">
    <source>
        <dbReference type="Pfam" id="PF00593"/>
    </source>
</evidence>
<feature type="domain" description="TonB-dependent receptor plug" evidence="8">
    <location>
        <begin position="59"/>
        <end position="180"/>
    </location>
</feature>
<dbReference type="Pfam" id="PF00593">
    <property type="entry name" value="TonB_dep_Rec_b-barrel"/>
    <property type="match status" value="1"/>
</dbReference>
<evidence type="ECO:0000256" key="3">
    <source>
        <dbReference type="ARBA" id="ARBA00023136"/>
    </source>
</evidence>
<organism evidence="9 10">
    <name type="scientific">Pseudaquabacterium pictum</name>
    <dbReference type="NCBI Taxonomy" id="2315236"/>
    <lineage>
        <taxon>Bacteria</taxon>
        <taxon>Pseudomonadati</taxon>
        <taxon>Pseudomonadota</taxon>
        <taxon>Betaproteobacteria</taxon>
        <taxon>Burkholderiales</taxon>
        <taxon>Sphaerotilaceae</taxon>
        <taxon>Pseudaquabacterium</taxon>
    </lineage>
</organism>
<evidence type="ECO:0000259" key="8">
    <source>
        <dbReference type="Pfam" id="PF07715"/>
    </source>
</evidence>
<keyword evidence="9" id="KW-0675">Receptor</keyword>
<evidence type="ECO:0000256" key="6">
    <source>
        <dbReference type="SAM" id="SignalP"/>
    </source>
</evidence>
<keyword evidence="5" id="KW-0798">TonB box</keyword>
<evidence type="ECO:0000313" key="9">
    <source>
        <dbReference type="EMBL" id="GCL65124.1"/>
    </source>
</evidence>
<dbReference type="PANTHER" id="PTHR47234:SF3">
    <property type="entry name" value="SECRETIN_TONB SHORT N-TERMINAL DOMAIN-CONTAINING PROTEIN"/>
    <property type="match status" value="1"/>
</dbReference>